<name>A0A0L8GWQ0_OCTBM</name>
<evidence type="ECO:0000313" key="2">
    <source>
        <dbReference type="EMBL" id="KOF81254.1"/>
    </source>
</evidence>
<keyword evidence="1" id="KW-1133">Transmembrane helix</keyword>
<sequence length="89" mass="10066">MRDEVGPTCIQLLLLPCLSLYFYYLSWNLCIRYCIKSVYNPYTLTSHFMYSIIPSPLSLAMGIHHSLLPSLTSTAIHQAISPAVMLLSK</sequence>
<reference evidence="2" key="1">
    <citation type="submission" date="2015-07" db="EMBL/GenBank/DDBJ databases">
        <title>MeaNS - Measles Nucleotide Surveillance Program.</title>
        <authorList>
            <person name="Tran T."/>
            <person name="Druce J."/>
        </authorList>
    </citation>
    <scope>NUCLEOTIDE SEQUENCE</scope>
    <source>
        <strain evidence="2">UCB-OBI-ISO-001</strain>
        <tissue evidence="2">Gonad</tissue>
    </source>
</reference>
<keyword evidence="1" id="KW-0472">Membrane</keyword>
<feature type="transmembrane region" description="Helical" evidence="1">
    <location>
        <begin position="12"/>
        <end position="35"/>
    </location>
</feature>
<gene>
    <name evidence="2" type="ORF">OCBIM_22026784mg</name>
</gene>
<keyword evidence="1" id="KW-0812">Transmembrane</keyword>
<dbReference type="AlphaFoldDB" id="A0A0L8GWQ0"/>
<evidence type="ECO:0000256" key="1">
    <source>
        <dbReference type="SAM" id="Phobius"/>
    </source>
</evidence>
<accession>A0A0L8GWQ0</accession>
<dbReference type="EMBL" id="KQ420117">
    <property type="protein sequence ID" value="KOF81254.1"/>
    <property type="molecule type" value="Genomic_DNA"/>
</dbReference>
<organism evidence="2">
    <name type="scientific">Octopus bimaculoides</name>
    <name type="common">California two-spotted octopus</name>
    <dbReference type="NCBI Taxonomy" id="37653"/>
    <lineage>
        <taxon>Eukaryota</taxon>
        <taxon>Metazoa</taxon>
        <taxon>Spiralia</taxon>
        <taxon>Lophotrochozoa</taxon>
        <taxon>Mollusca</taxon>
        <taxon>Cephalopoda</taxon>
        <taxon>Coleoidea</taxon>
        <taxon>Octopodiformes</taxon>
        <taxon>Octopoda</taxon>
        <taxon>Incirrata</taxon>
        <taxon>Octopodidae</taxon>
        <taxon>Octopus</taxon>
    </lineage>
</organism>
<protein>
    <submittedName>
        <fullName evidence="2">Uncharacterized protein</fullName>
    </submittedName>
</protein>
<proteinExistence type="predicted"/>